<comment type="subcellular location">
    <subcellularLocation>
        <location evidence="1">Membrane</location>
        <topology evidence="1">Multi-pass membrane protein</topology>
    </subcellularLocation>
</comment>
<dbReference type="InterPro" id="IPR051223">
    <property type="entry name" value="Polycystin"/>
</dbReference>
<dbReference type="EMBL" id="KB202325">
    <property type="protein sequence ID" value="ESO90833.1"/>
    <property type="molecule type" value="Genomic_DNA"/>
</dbReference>
<dbReference type="PRINTS" id="PR01433">
    <property type="entry name" value="POLYCYSTIN2"/>
</dbReference>
<keyword evidence="12" id="KW-1185">Reference proteome</keyword>
<evidence type="ECO:0000256" key="8">
    <source>
        <dbReference type="SAM" id="Phobius"/>
    </source>
</evidence>
<dbReference type="GO" id="GO:0005262">
    <property type="term" value="F:calcium channel activity"/>
    <property type="evidence" value="ECO:0007669"/>
    <property type="project" value="TreeGrafter"/>
</dbReference>
<feature type="transmembrane region" description="Helical" evidence="8">
    <location>
        <begin position="404"/>
        <end position="422"/>
    </location>
</feature>
<dbReference type="InterPro" id="IPR046791">
    <property type="entry name" value="Polycystin_dom"/>
</dbReference>
<dbReference type="HOGENOM" id="CLU_012097_2_0_1"/>
<sequence>MLTIISFLEDNEEYLHKRIIEKQTIWEETKREPQHYYIPPMSNNVIQKIQHRLRLQNIMREAWREIFMYVLFVAIVFLTVHGHRNPLTSYMFSQTNINMFIDAKYTDSIKFDEISSRSEFWKYTQETLLDNIEGDRLIQTIDGTSYILGTIRLRQVRSQRDACDLPYYNLYGLNNRDCTASYWMGYDDTGCYNQSWKNEVPEPDSPENFTEWSYQSSWQLSLTPFIGNQATYPGSGFVLEIPLNKTAAKMKLLELEKQNWIDERTRGLFIEFTLYNPNENLFSVLILLVEFTNFAAILPMYQIFTSTLYYYSDGFEIFVAVCEIMFIMFILSYTYFEIKKLSIDVKAYFKDSWCFMEVGILMLSYAAIGIYIQRIIAVNSILDQYKSSDGQSFLSFYRALSWDYSLQYVLGALVTFVIVKFFKLLRFNKNMVFLSKTLHESRSMLSGFAMIVAVCTAAFGTFTFLVFGSHLKDYSSLWKTIMTLFNFVLGVSDYYGLLAANSTLGPLFFFFFSLFFQYILMTMLLAIIITSFHFVRNRERGRKNELKMLNYLYDKWKLLVYS</sequence>
<evidence type="ECO:0000313" key="12">
    <source>
        <dbReference type="Proteomes" id="UP000030746"/>
    </source>
</evidence>
<dbReference type="InterPro" id="IPR013122">
    <property type="entry name" value="PKD1_2_channel"/>
</dbReference>
<keyword evidence="3 8" id="KW-0812">Transmembrane</keyword>
<protein>
    <submittedName>
        <fullName evidence="11">Uncharacterized protein</fullName>
    </submittedName>
</protein>
<evidence type="ECO:0000256" key="5">
    <source>
        <dbReference type="ARBA" id="ARBA00023136"/>
    </source>
</evidence>
<dbReference type="GO" id="GO:0005509">
    <property type="term" value="F:calcium ion binding"/>
    <property type="evidence" value="ECO:0007669"/>
    <property type="project" value="InterPro"/>
</dbReference>
<dbReference type="InterPro" id="IPR003915">
    <property type="entry name" value="PKD_2"/>
</dbReference>
<dbReference type="KEGG" id="lgi:LOTGIDRAFT_163719"/>
<comment type="similarity">
    <text evidence="2">Belongs to the polycystin family.</text>
</comment>
<feature type="transmembrane region" description="Helical" evidence="8">
    <location>
        <begin position="66"/>
        <end position="83"/>
    </location>
</feature>
<feature type="transmembrane region" description="Helical" evidence="8">
    <location>
        <begin position="348"/>
        <end position="372"/>
    </location>
</feature>
<evidence type="ECO:0000313" key="11">
    <source>
        <dbReference type="EMBL" id="ESO90833.1"/>
    </source>
</evidence>
<dbReference type="Gene3D" id="1.10.287.70">
    <property type="match status" value="1"/>
</dbReference>
<keyword evidence="4 8" id="KW-1133">Transmembrane helix</keyword>
<dbReference type="AlphaFoldDB" id="V3ZHW6"/>
<dbReference type="PANTHER" id="PTHR10877">
    <property type="entry name" value="POLYCYSTIN FAMILY MEMBER"/>
    <property type="match status" value="1"/>
</dbReference>
<evidence type="ECO:0000256" key="1">
    <source>
        <dbReference type="ARBA" id="ARBA00004141"/>
    </source>
</evidence>
<evidence type="ECO:0000256" key="2">
    <source>
        <dbReference type="ARBA" id="ARBA00007200"/>
    </source>
</evidence>
<reference evidence="11 12" key="1">
    <citation type="journal article" date="2013" name="Nature">
        <title>Insights into bilaterian evolution from three spiralian genomes.</title>
        <authorList>
            <person name="Simakov O."/>
            <person name="Marletaz F."/>
            <person name="Cho S.J."/>
            <person name="Edsinger-Gonzales E."/>
            <person name="Havlak P."/>
            <person name="Hellsten U."/>
            <person name="Kuo D.H."/>
            <person name="Larsson T."/>
            <person name="Lv J."/>
            <person name="Arendt D."/>
            <person name="Savage R."/>
            <person name="Osoegawa K."/>
            <person name="de Jong P."/>
            <person name="Grimwood J."/>
            <person name="Chapman J.A."/>
            <person name="Shapiro H."/>
            <person name="Aerts A."/>
            <person name="Otillar R.P."/>
            <person name="Terry A.Y."/>
            <person name="Boore J.L."/>
            <person name="Grigoriev I.V."/>
            <person name="Lindberg D.R."/>
            <person name="Seaver E.C."/>
            <person name="Weisblat D.A."/>
            <person name="Putnam N.H."/>
            <person name="Rokhsar D.S."/>
        </authorList>
    </citation>
    <scope>NUCLEOTIDE SEQUENCE [LARGE SCALE GENOMIC DNA]</scope>
</reference>
<dbReference type="Pfam" id="PF08016">
    <property type="entry name" value="PKD_channel"/>
    <property type="match status" value="1"/>
</dbReference>
<dbReference type="OrthoDB" id="6150772at2759"/>
<dbReference type="GO" id="GO:0016020">
    <property type="term" value="C:membrane"/>
    <property type="evidence" value="ECO:0007669"/>
    <property type="project" value="UniProtKB-SubCell"/>
</dbReference>
<dbReference type="CTD" id="20239509"/>
<dbReference type="Proteomes" id="UP000030746">
    <property type="component" value="Unassembled WGS sequence"/>
</dbReference>
<proteinExistence type="inferred from homology"/>
<dbReference type="GeneID" id="20239509"/>
<gene>
    <name evidence="11" type="ORF">LOTGIDRAFT_163719</name>
</gene>
<feature type="transmembrane region" description="Helical" evidence="8">
    <location>
        <begin position="443"/>
        <end position="467"/>
    </location>
</feature>
<dbReference type="STRING" id="225164.V3ZHW6"/>
<feature type="domain" description="Polycystin cation channel PKD1/PKD2" evidence="9">
    <location>
        <begin position="311"/>
        <end position="533"/>
    </location>
</feature>
<dbReference type="GO" id="GO:0050982">
    <property type="term" value="P:detection of mechanical stimulus"/>
    <property type="evidence" value="ECO:0007669"/>
    <property type="project" value="TreeGrafter"/>
</dbReference>
<evidence type="ECO:0000259" key="9">
    <source>
        <dbReference type="Pfam" id="PF08016"/>
    </source>
</evidence>
<feature type="domain" description="Polycystin" evidence="10">
    <location>
        <begin position="111"/>
        <end position="308"/>
    </location>
</feature>
<keyword evidence="5 8" id="KW-0472">Membrane</keyword>
<evidence type="ECO:0000256" key="3">
    <source>
        <dbReference type="ARBA" id="ARBA00022692"/>
    </source>
</evidence>
<feature type="transmembrane region" description="Helical" evidence="8">
    <location>
        <begin position="281"/>
        <end position="303"/>
    </location>
</feature>
<feature type="disulfide bond" evidence="7">
    <location>
        <begin position="163"/>
        <end position="178"/>
    </location>
</feature>
<name>V3ZHW6_LOTGI</name>
<accession>V3ZHW6</accession>
<evidence type="ECO:0000256" key="4">
    <source>
        <dbReference type="ARBA" id="ARBA00022989"/>
    </source>
</evidence>
<dbReference type="RefSeq" id="XP_009058487.1">
    <property type="nucleotide sequence ID" value="XM_009060239.1"/>
</dbReference>
<feature type="transmembrane region" description="Helical" evidence="8">
    <location>
        <begin position="507"/>
        <end position="535"/>
    </location>
</feature>
<evidence type="ECO:0000256" key="6">
    <source>
        <dbReference type="ARBA" id="ARBA00023180"/>
    </source>
</evidence>
<evidence type="ECO:0000259" key="10">
    <source>
        <dbReference type="Pfam" id="PF20519"/>
    </source>
</evidence>
<dbReference type="OMA" id="MVDFWKF"/>
<organism evidence="11 12">
    <name type="scientific">Lottia gigantea</name>
    <name type="common">Giant owl limpet</name>
    <dbReference type="NCBI Taxonomy" id="225164"/>
    <lineage>
        <taxon>Eukaryota</taxon>
        <taxon>Metazoa</taxon>
        <taxon>Spiralia</taxon>
        <taxon>Lophotrochozoa</taxon>
        <taxon>Mollusca</taxon>
        <taxon>Gastropoda</taxon>
        <taxon>Patellogastropoda</taxon>
        <taxon>Lottioidea</taxon>
        <taxon>Lottiidae</taxon>
        <taxon>Lottia</taxon>
    </lineage>
</organism>
<feature type="transmembrane region" description="Helical" evidence="8">
    <location>
        <begin position="315"/>
        <end position="336"/>
    </location>
</feature>
<dbReference type="PANTHER" id="PTHR10877:SF150">
    <property type="entry name" value="REJ DOMAIN-CONTAINING PROTEIN"/>
    <property type="match status" value="1"/>
</dbReference>
<keyword evidence="6" id="KW-0325">Glycoprotein</keyword>
<dbReference type="Pfam" id="PF20519">
    <property type="entry name" value="Polycystin_dom"/>
    <property type="match status" value="1"/>
</dbReference>
<evidence type="ECO:0000256" key="7">
    <source>
        <dbReference type="PIRSR" id="PIRSR603915-2"/>
    </source>
</evidence>